<evidence type="ECO:0000313" key="5">
    <source>
        <dbReference type="EMBL" id="KAK5598353.1"/>
    </source>
</evidence>
<dbReference type="EMBL" id="JAHHUM010003165">
    <property type="protein sequence ID" value="KAK5598353.1"/>
    <property type="molecule type" value="Genomic_DNA"/>
</dbReference>
<dbReference type="Pfam" id="PF00094">
    <property type="entry name" value="VWD"/>
    <property type="match status" value="1"/>
</dbReference>
<evidence type="ECO:0000256" key="2">
    <source>
        <dbReference type="ARBA" id="ARBA00023180"/>
    </source>
</evidence>
<protein>
    <recommendedName>
        <fullName evidence="4">VWFD domain-containing protein</fullName>
    </recommendedName>
</protein>
<comment type="caution">
    <text evidence="5">The sequence shown here is derived from an EMBL/GenBank/DDBJ whole genome shotgun (WGS) entry which is preliminary data.</text>
</comment>
<dbReference type="PANTHER" id="PTHR11339">
    <property type="entry name" value="EXTRACELLULAR MATRIX GLYCOPROTEIN RELATED"/>
    <property type="match status" value="1"/>
</dbReference>
<feature type="domain" description="VWFD" evidence="4">
    <location>
        <begin position="32"/>
        <end position="202"/>
    </location>
</feature>
<dbReference type="GO" id="GO:0005615">
    <property type="term" value="C:extracellular space"/>
    <property type="evidence" value="ECO:0007669"/>
    <property type="project" value="TreeGrafter"/>
</dbReference>
<dbReference type="Pfam" id="PF08742">
    <property type="entry name" value="C8"/>
    <property type="match status" value="1"/>
</dbReference>
<organism evidence="5 6">
    <name type="scientific">Crenichthys baileyi</name>
    <name type="common">White River springfish</name>
    <dbReference type="NCBI Taxonomy" id="28760"/>
    <lineage>
        <taxon>Eukaryota</taxon>
        <taxon>Metazoa</taxon>
        <taxon>Chordata</taxon>
        <taxon>Craniata</taxon>
        <taxon>Vertebrata</taxon>
        <taxon>Euteleostomi</taxon>
        <taxon>Actinopterygii</taxon>
        <taxon>Neopterygii</taxon>
        <taxon>Teleostei</taxon>
        <taxon>Neoteleostei</taxon>
        <taxon>Acanthomorphata</taxon>
        <taxon>Ovalentaria</taxon>
        <taxon>Atherinomorphae</taxon>
        <taxon>Cyprinodontiformes</taxon>
        <taxon>Goodeidae</taxon>
        <taxon>Crenichthys</taxon>
    </lineage>
</organism>
<accession>A0AAV9QMY6</accession>
<feature type="chain" id="PRO_5043586544" description="VWFD domain-containing protein" evidence="3">
    <location>
        <begin position="24"/>
        <end position="296"/>
    </location>
</feature>
<evidence type="ECO:0000256" key="1">
    <source>
        <dbReference type="ARBA" id="ARBA00023157"/>
    </source>
</evidence>
<dbReference type="InterPro" id="IPR050780">
    <property type="entry name" value="Mucin_vWF_Thrombospondin_sf"/>
</dbReference>
<dbReference type="Proteomes" id="UP001311232">
    <property type="component" value="Unassembled WGS sequence"/>
</dbReference>
<dbReference type="AlphaFoldDB" id="A0AAV9QMY6"/>
<dbReference type="SMART" id="SM00216">
    <property type="entry name" value="VWD"/>
    <property type="match status" value="1"/>
</dbReference>
<dbReference type="GO" id="GO:0031012">
    <property type="term" value="C:extracellular matrix"/>
    <property type="evidence" value="ECO:0007669"/>
    <property type="project" value="TreeGrafter"/>
</dbReference>
<feature type="non-terminal residue" evidence="5">
    <location>
        <position position="296"/>
    </location>
</feature>
<dbReference type="PANTHER" id="PTHR11339:SF371">
    <property type="entry name" value="MUCIN-2"/>
    <property type="match status" value="1"/>
</dbReference>
<keyword evidence="2" id="KW-0325">Glycoprotein</keyword>
<reference evidence="5 6" key="1">
    <citation type="submission" date="2021-06" db="EMBL/GenBank/DDBJ databases">
        <authorList>
            <person name="Palmer J.M."/>
        </authorList>
    </citation>
    <scope>NUCLEOTIDE SEQUENCE [LARGE SCALE GENOMIC DNA]</scope>
    <source>
        <strain evidence="5 6">MEX-2019</strain>
        <tissue evidence="5">Muscle</tissue>
    </source>
</reference>
<dbReference type="InterPro" id="IPR014853">
    <property type="entry name" value="VWF/SSPO/ZAN-like_Cys-rich_dom"/>
</dbReference>
<evidence type="ECO:0000259" key="4">
    <source>
        <dbReference type="PROSITE" id="PS51233"/>
    </source>
</evidence>
<dbReference type="InterPro" id="IPR001846">
    <property type="entry name" value="VWF_type-D"/>
</dbReference>
<evidence type="ECO:0000313" key="6">
    <source>
        <dbReference type="Proteomes" id="UP001311232"/>
    </source>
</evidence>
<sequence>MRWRSVLWSFLALSVASLPEVQARLVRNHVSSICSTWGREHFKTFDGDVYQFPGMCEYNLVSDCHESYQGFSVHIKRTEKDGNPTITYLAVTINEVLFHLSKSRVTVNYEQVPLPYYKGGVQVENNAVYIKLQTKVGFTVMWNGDDAVMVEIDNDFANQTCGLCGDFNGVPVYNEFIHNGRKIGPIEFGNKHKAHRPNDDCEDPYEEEEELLEAVTDSDSCKESLTICKQMFLSESWSSCTELIDPEAYIQACVKDMCGCSNNTNDFCVCSTLSEYSRQCSHAGGQPPYWRTPQFC</sequence>
<feature type="signal peptide" evidence="3">
    <location>
        <begin position="1"/>
        <end position="23"/>
    </location>
</feature>
<dbReference type="SMART" id="SM00832">
    <property type="entry name" value="C8"/>
    <property type="match status" value="1"/>
</dbReference>
<dbReference type="PROSITE" id="PS51233">
    <property type="entry name" value="VWFD"/>
    <property type="match status" value="1"/>
</dbReference>
<name>A0AAV9QMY6_9TELE</name>
<keyword evidence="1" id="KW-1015">Disulfide bond</keyword>
<keyword evidence="6" id="KW-1185">Reference proteome</keyword>
<proteinExistence type="predicted"/>
<keyword evidence="3" id="KW-0732">Signal</keyword>
<evidence type="ECO:0000256" key="3">
    <source>
        <dbReference type="SAM" id="SignalP"/>
    </source>
</evidence>
<gene>
    <name evidence="5" type="ORF">CRENBAI_014353</name>
</gene>